<dbReference type="PANTHER" id="PTHR46224">
    <property type="entry name" value="ANKYRIN REPEAT FAMILY PROTEIN"/>
    <property type="match status" value="1"/>
</dbReference>
<accession>A0A2G5CJN7</accession>
<organism evidence="2 3">
    <name type="scientific">Aquilegia coerulea</name>
    <name type="common">Rocky mountain columbine</name>
    <dbReference type="NCBI Taxonomy" id="218851"/>
    <lineage>
        <taxon>Eukaryota</taxon>
        <taxon>Viridiplantae</taxon>
        <taxon>Streptophyta</taxon>
        <taxon>Embryophyta</taxon>
        <taxon>Tracheophyta</taxon>
        <taxon>Spermatophyta</taxon>
        <taxon>Magnoliopsida</taxon>
        <taxon>Ranunculales</taxon>
        <taxon>Ranunculaceae</taxon>
        <taxon>Thalictroideae</taxon>
        <taxon>Aquilegia</taxon>
    </lineage>
</organism>
<evidence type="ECO:0000256" key="1">
    <source>
        <dbReference type="PROSITE-ProRule" id="PRU00023"/>
    </source>
</evidence>
<feature type="repeat" description="ANK" evidence="1">
    <location>
        <begin position="227"/>
        <end position="259"/>
    </location>
</feature>
<gene>
    <name evidence="2" type="ORF">AQUCO_04900058v1</name>
</gene>
<dbReference type="InterPro" id="IPR002110">
    <property type="entry name" value="Ankyrin_rpt"/>
</dbReference>
<name>A0A2G5CJN7_AQUCA</name>
<dbReference type="PROSITE" id="PS50088">
    <property type="entry name" value="ANK_REPEAT"/>
    <property type="match status" value="4"/>
</dbReference>
<dbReference type="Pfam" id="PF00023">
    <property type="entry name" value="Ank"/>
    <property type="match status" value="1"/>
</dbReference>
<dbReference type="AlphaFoldDB" id="A0A2G5CJN7"/>
<feature type="repeat" description="ANK" evidence="1">
    <location>
        <begin position="130"/>
        <end position="162"/>
    </location>
</feature>
<dbReference type="InterPro" id="IPR051616">
    <property type="entry name" value="Cul2-RING_E3_ligase_SR"/>
</dbReference>
<dbReference type="PRINTS" id="PR01415">
    <property type="entry name" value="ANKYRIN"/>
</dbReference>
<dbReference type="PROSITE" id="PS50297">
    <property type="entry name" value="ANK_REP_REGION"/>
    <property type="match status" value="4"/>
</dbReference>
<feature type="repeat" description="ANK" evidence="1">
    <location>
        <begin position="162"/>
        <end position="194"/>
    </location>
</feature>
<feature type="repeat" description="ANK" evidence="1">
    <location>
        <begin position="97"/>
        <end position="129"/>
    </location>
</feature>
<keyword evidence="3" id="KW-1185">Reference proteome</keyword>
<dbReference type="OrthoDB" id="412869at2759"/>
<evidence type="ECO:0000313" key="2">
    <source>
        <dbReference type="EMBL" id="PIA31493.1"/>
    </source>
</evidence>
<protein>
    <submittedName>
        <fullName evidence="2">Uncharacterized protein</fullName>
    </submittedName>
</protein>
<reference evidence="2 3" key="1">
    <citation type="submission" date="2017-09" db="EMBL/GenBank/DDBJ databases">
        <title>WGS assembly of Aquilegia coerulea Goldsmith.</title>
        <authorList>
            <person name="Hodges S."/>
            <person name="Kramer E."/>
            <person name="Nordborg M."/>
            <person name="Tomkins J."/>
            <person name="Borevitz J."/>
            <person name="Derieg N."/>
            <person name="Yan J."/>
            <person name="Mihaltcheva S."/>
            <person name="Hayes R.D."/>
            <person name="Rokhsar D."/>
        </authorList>
    </citation>
    <scope>NUCLEOTIDE SEQUENCE [LARGE SCALE GENOMIC DNA]</scope>
    <source>
        <strain evidence="3">cv. Goldsmith</strain>
    </source>
</reference>
<proteinExistence type="predicted"/>
<dbReference type="Gene3D" id="1.25.40.20">
    <property type="entry name" value="Ankyrin repeat-containing domain"/>
    <property type="match status" value="3"/>
</dbReference>
<feature type="non-terminal residue" evidence="2">
    <location>
        <position position="1"/>
    </location>
</feature>
<keyword evidence="1" id="KW-0040">ANK repeat</keyword>
<dbReference type="Proteomes" id="UP000230069">
    <property type="component" value="Unassembled WGS sequence"/>
</dbReference>
<dbReference type="SMART" id="SM00248">
    <property type="entry name" value="ANK"/>
    <property type="match status" value="6"/>
</dbReference>
<dbReference type="SUPFAM" id="SSF48403">
    <property type="entry name" value="Ankyrin repeat"/>
    <property type="match status" value="1"/>
</dbReference>
<sequence>KPQNRKTIPSTFQTLLMASSDSKTHQLLEAAFYGELRRVKKFASELDNGRGIAQTLATVKDNMNQTAIHTAAQEGMVNICKFWIDDLKLEVDPKDAKGYTPLHRACEGGHLSTAVYLLKKGADPEMRSNRGFNSLHIAAEKGSEELVRLLLSKGADVDALSRSGTPLNLAAGQGKHEVVKVLLDHCANPNFYLHHVPTPLSAAILAKSLCCVELLIAAEADLDAISCGVTPLHLAASEGQTEIIKCLLKAGADPDVTDMNGNRPVELAACNCSHQDVMILYPVTSPIPRYPEWSVNGIMTQHDSACNCSRQMPREARELE</sequence>
<dbReference type="EMBL" id="KZ305066">
    <property type="protein sequence ID" value="PIA31493.1"/>
    <property type="molecule type" value="Genomic_DNA"/>
</dbReference>
<evidence type="ECO:0000313" key="3">
    <source>
        <dbReference type="Proteomes" id="UP000230069"/>
    </source>
</evidence>
<dbReference type="PANTHER" id="PTHR46224:SF67">
    <property type="entry name" value="HSP70-HSP90 ORGANIZING PROTEIN 3-LIKE"/>
    <property type="match status" value="1"/>
</dbReference>
<dbReference type="Pfam" id="PF12796">
    <property type="entry name" value="Ank_2"/>
    <property type="match status" value="2"/>
</dbReference>
<dbReference type="InterPro" id="IPR036770">
    <property type="entry name" value="Ankyrin_rpt-contain_sf"/>
</dbReference>